<feature type="domain" description="DUF7872" evidence="2">
    <location>
        <begin position="194"/>
        <end position="389"/>
    </location>
</feature>
<evidence type="ECO:0000256" key="1">
    <source>
        <dbReference type="SAM" id="SignalP"/>
    </source>
</evidence>
<proteinExistence type="predicted"/>
<evidence type="ECO:0000313" key="4">
    <source>
        <dbReference type="Proteomes" id="UP000624244"/>
    </source>
</evidence>
<reference evidence="3" key="1">
    <citation type="submission" date="2019-11" db="EMBL/GenBank/DDBJ databases">
        <title>Bipolaris sorokiniana Genome sequencing.</title>
        <authorList>
            <person name="Wang H."/>
        </authorList>
    </citation>
    <scope>NUCLEOTIDE SEQUENCE</scope>
</reference>
<evidence type="ECO:0000259" key="2">
    <source>
        <dbReference type="Pfam" id="PF25278"/>
    </source>
</evidence>
<organism evidence="3 4">
    <name type="scientific">Cochliobolus sativus</name>
    <name type="common">Common root rot and spot blotch fungus</name>
    <name type="synonym">Bipolaris sorokiniana</name>
    <dbReference type="NCBI Taxonomy" id="45130"/>
    <lineage>
        <taxon>Eukaryota</taxon>
        <taxon>Fungi</taxon>
        <taxon>Dikarya</taxon>
        <taxon>Ascomycota</taxon>
        <taxon>Pezizomycotina</taxon>
        <taxon>Dothideomycetes</taxon>
        <taxon>Pleosporomycetidae</taxon>
        <taxon>Pleosporales</taxon>
        <taxon>Pleosporineae</taxon>
        <taxon>Pleosporaceae</taxon>
        <taxon>Bipolaris</taxon>
    </lineage>
</organism>
<keyword evidence="1" id="KW-0732">Signal</keyword>
<comment type="caution">
    <text evidence="3">The sequence shown here is derived from an EMBL/GenBank/DDBJ whole genome shotgun (WGS) entry which is preliminary data.</text>
</comment>
<name>A0A8H5Z7K9_COCSA</name>
<feature type="chain" id="PRO_5034318723" description="DUF7872 domain-containing protein" evidence="1">
    <location>
        <begin position="20"/>
        <end position="404"/>
    </location>
</feature>
<dbReference type="Pfam" id="PF25278">
    <property type="entry name" value="DUF7872"/>
    <property type="match status" value="1"/>
</dbReference>
<protein>
    <recommendedName>
        <fullName evidence="2">DUF7872 domain-containing protein</fullName>
    </recommendedName>
</protein>
<gene>
    <name evidence="3" type="ORF">GGP41_001106</name>
</gene>
<dbReference type="PANTHER" id="PTHR33339:SF1">
    <property type="entry name" value="LYSM DOMAIN-CONTAINING PROTEIN"/>
    <property type="match status" value="1"/>
</dbReference>
<dbReference type="PANTHER" id="PTHR33339">
    <property type="entry name" value="LYSM DOMAIN-CONTAINING PROTEIN"/>
    <property type="match status" value="1"/>
</dbReference>
<evidence type="ECO:0000313" key="3">
    <source>
        <dbReference type="EMBL" id="KAF5844991.1"/>
    </source>
</evidence>
<dbReference type="AlphaFoldDB" id="A0A8H5Z7K9"/>
<accession>A0A8H5Z7K9</accession>
<dbReference type="EMBL" id="WNKQ01000020">
    <property type="protein sequence ID" value="KAF5844991.1"/>
    <property type="molecule type" value="Genomic_DNA"/>
</dbReference>
<dbReference type="Proteomes" id="UP000624244">
    <property type="component" value="Unassembled WGS sequence"/>
</dbReference>
<sequence>MRHQLISTILAYLASVALASPMALPQGTGNGADSCRVDPLEPKTWTDLKIDDFLAEAAKNYTRTTSNNVQSLAASFGAPNFFCGLDKFCNAGQPCLPIQPPAWYAALAIQNYNNYMNSLNTAVSFASSIISLRLGSIVQDVYPDPKDDITPLKNIGLMFSSILGVIPFTGAVATGATALNGGLGVVLRRATPPTPPDRFLAWSNLGQTMSDVLSDFQRFISDSLDKSLNAVIDDPTDGISELIKGGAFLGVSENFTQSDLQDIVSESITRHAIGLALQAQKIFVFRNGKVESCQEDSSKLCSDNGDGTFTVRLLTQSDGDGNALDKSDICDTLTSKYGFTKEEILKGPTDCFDANDKQQLTNPFEKGLPADPKAPCVFNILTCNVDAPTGEGITDRCRAQGLDI</sequence>
<feature type="signal peptide" evidence="1">
    <location>
        <begin position="1"/>
        <end position="19"/>
    </location>
</feature>
<dbReference type="InterPro" id="IPR057194">
    <property type="entry name" value="DUF7872"/>
</dbReference>